<dbReference type="CDD" id="cd04301">
    <property type="entry name" value="NAT_SF"/>
    <property type="match status" value="1"/>
</dbReference>
<dbReference type="PANTHER" id="PTHR43800">
    <property type="entry name" value="PEPTIDYL-LYSINE N-ACETYLTRANSFERASE YJAB"/>
    <property type="match status" value="1"/>
</dbReference>
<gene>
    <name evidence="4" type="ORF">DFR49_3503</name>
</gene>
<dbReference type="EMBL" id="QXDC01000004">
    <property type="protein sequence ID" value="RIA37616.1"/>
    <property type="molecule type" value="Genomic_DNA"/>
</dbReference>
<dbReference type="Gene3D" id="3.40.630.30">
    <property type="match status" value="1"/>
</dbReference>
<accession>A0A397NJA7</accession>
<protein>
    <submittedName>
        <fullName evidence="4">Acetyltransferase (GNAT) family protein</fullName>
    </submittedName>
</protein>
<dbReference type="AlphaFoldDB" id="A0A397NJA7"/>
<evidence type="ECO:0000256" key="1">
    <source>
        <dbReference type="ARBA" id="ARBA00022679"/>
    </source>
</evidence>
<keyword evidence="5" id="KW-1185">Reference proteome</keyword>
<dbReference type="Proteomes" id="UP000266568">
    <property type="component" value="Unassembled WGS sequence"/>
</dbReference>
<dbReference type="InterPro" id="IPR000182">
    <property type="entry name" value="GNAT_dom"/>
</dbReference>
<reference evidence="4 5" key="1">
    <citation type="submission" date="2018-08" db="EMBL/GenBank/DDBJ databases">
        <title>Genomic Encyclopedia of Type Strains, Phase IV (KMG-IV): sequencing the most valuable type-strain genomes for metagenomic binning, comparative biology and taxonomic classification.</title>
        <authorList>
            <person name="Goeker M."/>
        </authorList>
    </citation>
    <scope>NUCLEOTIDE SEQUENCE [LARGE SCALE GENOMIC DNA]</scope>
    <source>
        <strain evidence="4 5">DSM 25527</strain>
    </source>
</reference>
<evidence type="ECO:0000256" key="2">
    <source>
        <dbReference type="ARBA" id="ARBA00023315"/>
    </source>
</evidence>
<dbReference type="InterPro" id="IPR016181">
    <property type="entry name" value="Acyl_CoA_acyltransferase"/>
</dbReference>
<evidence type="ECO:0000313" key="4">
    <source>
        <dbReference type="EMBL" id="RIA37616.1"/>
    </source>
</evidence>
<organism evidence="4 5">
    <name type="scientific">Hephaestia caeni</name>
    <dbReference type="NCBI Taxonomy" id="645617"/>
    <lineage>
        <taxon>Bacteria</taxon>
        <taxon>Pseudomonadati</taxon>
        <taxon>Pseudomonadota</taxon>
        <taxon>Alphaproteobacteria</taxon>
        <taxon>Sphingomonadales</taxon>
        <taxon>Sphingomonadaceae</taxon>
        <taxon>Hephaestia</taxon>
    </lineage>
</organism>
<dbReference type="GO" id="GO:0016747">
    <property type="term" value="F:acyltransferase activity, transferring groups other than amino-acyl groups"/>
    <property type="evidence" value="ECO:0007669"/>
    <property type="project" value="InterPro"/>
</dbReference>
<dbReference type="PANTHER" id="PTHR43800:SF1">
    <property type="entry name" value="PEPTIDYL-LYSINE N-ACETYLTRANSFERASE YJAB"/>
    <property type="match status" value="1"/>
</dbReference>
<evidence type="ECO:0000259" key="3">
    <source>
        <dbReference type="PROSITE" id="PS51186"/>
    </source>
</evidence>
<dbReference type="OrthoDB" id="275336at2"/>
<dbReference type="Pfam" id="PF00583">
    <property type="entry name" value="Acetyltransf_1"/>
    <property type="match status" value="1"/>
</dbReference>
<dbReference type="PROSITE" id="PS51186">
    <property type="entry name" value="GNAT"/>
    <property type="match status" value="1"/>
</dbReference>
<sequence>MGLTPIPDDQLATIVTTLEMTARPALRPIPESPLHLVRWERPEPEKYRTLFRRVGGPWLWFSRLVMAEADLLAIIRDPDVAVFAVVDGRRIEVGMLELDFRHPGQCELSYVGLVPDLAGQGHGRWLMAHALALAWRKQVARVWVHTCTLDHPAALGFYRASGFTPVRRTIETFTDPRALGVLPPDAAPQIPYLAAGPADRRR</sequence>
<proteinExistence type="predicted"/>
<comment type="caution">
    <text evidence="4">The sequence shown here is derived from an EMBL/GenBank/DDBJ whole genome shotgun (WGS) entry which is preliminary data.</text>
</comment>
<dbReference type="RefSeq" id="WP_119036902.1">
    <property type="nucleotide sequence ID" value="NZ_QXDC01000004.1"/>
</dbReference>
<feature type="domain" description="N-acetyltransferase" evidence="3">
    <location>
        <begin position="34"/>
        <end position="188"/>
    </location>
</feature>
<name>A0A397NJA7_9SPHN</name>
<keyword evidence="2" id="KW-0012">Acyltransferase</keyword>
<dbReference type="SUPFAM" id="SSF55729">
    <property type="entry name" value="Acyl-CoA N-acyltransferases (Nat)"/>
    <property type="match status" value="1"/>
</dbReference>
<keyword evidence="1 4" id="KW-0808">Transferase</keyword>
<evidence type="ECO:0000313" key="5">
    <source>
        <dbReference type="Proteomes" id="UP000266568"/>
    </source>
</evidence>